<evidence type="ECO:0000313" key="2">
    <source>
        <dbReference type="Proteomes" id="UP000054558"/>
    </source>
</evidence>
<keyword evidence="2" id="KW-1185">Reference proteome</keyword>
<dbReference type="Proteomes" id="UP000054558">
    <property type="component" value="Unassembled WGS sequence"/>
</dbReference>
<sequence length="317" mass="35449">MDSTPIHAGHKESPLLHVSEFDKIVTLLEGARAEDFRSECYELVADFLKIEGPKVVDELRQLIIRGKGLGEGIKIRKTSETPPRVSVLDVIQSVTEVINPRQTWENIKSQNPEVVSVVYNLQFEGSGQRPTPVTCARGLVAIVNLLPGKRAAQFRLKCANVVVRYLGGDETLVGEIRRNREAQSQLPKEHPARVFGETVEAEGKQKDPEELDLMKKIKRQKLENELAAEMRKSDERASELAAGKRKLESEMKEMDLRLRATKFELEANTFRNLSQDAPPATKQILKGGTADLAQAACVLFSRTKTLNALNQNRLAFL</sequence>
<proteinExistence type="predicted"/>
<organism evidence="1 2">
    <name type="scientific">Klebsormidium nitens</name>
    <name type="common">Green alga</name>
    <name type="synonym">Ulothrix nitens</name>
    <dbReference type="NCBI Taxonomy" id="105231"/>
    <lineage>
        <taxon>Eukaryota</taxon>
        <taxon>Viridiplantae</taxon>
        <taxon>Streptophyta</taxon>
        <taxon>Klebsormidiophyceae</taxon>
        <taxon>Klebsormidiales</taxon>
        <taxon>Klebsormidiaceae</taxon>
        <taxon>Klebsormidium</taxon>
    </lineage>
</organism>
<dbReference type="OrthoDB" id="10543878at2759"/>
<protein>
    <submittedName>
        <fullName evidence="1">Uncharacterized protein</fullName>
    </submittedName>
</protein>
<reference evidence="1 2" key="1">
    <citation type="journal article" date="2014" name="Nat. Commun.">
        <title>Klebsormidium flaccidum genome reveals primary factors for plant terrestrial adaptation.</title>
        <authorList>
            <person name="Hori K."/>
            <person name="Maruyama F."/>
            <person name="Fujisawa T."/>
            <person name="Togashi T."/>
            <person name="Yamamoto N."/>
            <person name="Seo M."/>
            <person name="Sato S."/>
            <person name="Yamada T."/>
            <person name="Mori H."/>
            <person name="Tajima N."/>
            <person name="Moriyama T."/>
            <person name="Ikeuchi M."/>
            <person name="Watanabe M."/>
            <person name="Wada H."/>
            <person name="Kobayashi K."/>
            <person name="Saito M."/>
            <person name="Masuda T."/>
            <person name="Sasaki-Sekimoto Y."/>
            <person name="Mashiguchi K."/>
            <person name="Awai K."/>
            <person name="Shimojima M."/>
            <person name="Masuda S."/>
            <person name="Iwai M."/>
            <person name="Nobusawa T."/>
            <person name="Narise T."/>
            <person name="Kondo S."/>
            <person name="Saito H."/>
            <person name="Sato R."/>
            <person name="Murakawa M."/>
            <person name="Ihara Y."/>
            <person name="Oshima-Yamada Y."/>
            <person name="Ohtaka K."/>
            <person name="Satoh M."/>
            <person name="Sonobe K."/>
            <person name="Ishii M."/>
            <person name="Ohtani R."/>
            <person name="Kanamori-Sato M."/>
            <person name="Honoki R."/>
            <person name="Miyazaki D."/>
            <person name="Mochizuki H."/>
            <person name="Umetsu J."/>
            <person name="Higashi K."/>
            <person name="Shibata D."/>
            <person name="Kamiya Y."/>
            <person name="Sato N."/>
            <person name="Nakamura Y."/>
            <person name="Tabata S."/>
            <person name="Ida S."/>
            <person name="Kurokawa K."/>
            <person name="Ohta H."/>
        </authorList>
    </citation>
    <scope>NUCLEOTIDE SEQUENCE [LARGE SCALE GENOMIC DNA]</scope>
    <source>
        <strain evidence="1 2">NIES-2285</strain>
    </source>
</reference>
<accession>A0A1Y1IQX5</accession>
<name>A0A1Y1IQX5_KLENI</name>
<dbReference type="AlphaFoldDB" id="A0A1Y1IQX5"/>
<evidence type="ECO:0000313" key="1">
    <source>
        <dbReference type="EMBL" id="GAQ93104.1"/>
    </source>
</evidence>
<dbReference type="EMBL" id="DF238249">
    <property type="protein sequence ID" value="GAQ93104.1"/>
    <property type="molecule type" value="Genomic_DNA"/>
</dbReference>
<gene>
    <name evidence="1" type="ORF">KFL_013000020</name>
</gene>